<protein>
    <submittedName>
        <fullName evidence="2">Uncharacterized NAD(P)/FAD-binding protein YdhS</fullName>
    </submittedName>
</protein>
<dbReference type="InterPro" id="IPR038732">
    <property type="entry name" value="HpyO/CreE_NAD-binding"/>
</dbReference>
<keyword evidence="3" id="KW-1185">Reference proteome</keyword>
<dbReference type="Gene3D" id="3.50.50.60">
    <property type="entry name" value="FAD/NAD(P)-binding domain"/>
    <property type="match status" value="1"/>
</dbReference>
<accession>A0A1W1Y4J5</accession>
<dbReference type="Pfam" id="PF13454">
    <property type="entry name" value="NAD_binding_9"/>
    <property type="match status" value="1"/>
</dbReference>
<dbReference type="InterPro" id="IPR036188">
    <property type="entry name" value="FAD/NAD-bd_sf"/>
</dbReference>
<feature type="domain" description="FAD-dependent urate hydroxylase HpyO/Asp monooxygenase CreE-like FAD/NAD(P)-binding" evidence="1">
    <location>
        <begin position="4"/>
        <end position="164"/>
    </location>
</feature>
<evidence type="ECO:0000313" key="3">
    <source>
        <dbReference type="Proteomes" id="UP000243884"/>
    </source>
</evidence>
<dbReference type="RefSeq" id="WP_084097872.1">
    <property type="nucleotide sequence ID" value="NZ_FWXK01000001.1"/>
</dbReference>
<sequence>MRIAIVGLGLTGSGALHRLLEANHDSPLQIDIFESKRHLAHGFPYTPDAHEILMNSSPQDLSINPENPNEFIEWVETHHPDIAKTHRFMPRPIYGEYLTAKISPDLDANNVQVIHKQVVRVLPKQYESNIPASYPANAPFQYQIVTDDDNKYGKYDAVILAIGHPPYADHYNLLGNKGYIHNPYPVLDKLTDLDQSKKVGIIGSGLSSIDVMRFLQLHYPNDWQQPITFYIRNLPFTVVRKPNFNRESPFSLSTEWIANEKQHHNGYLPLDHLIKQIQDDFKAGDIDWHKMLDQYGKGTVEEIRYEVSHDDMMLERLQGYIDRMKPLLAEINVSLSRQDKERLQRDYLDDFEHFRNQLAEPAMKDILSWLDEGKATIVSGLTDISATESGFDLTVNGETEHVDILINTAGFEKHPKKALAQNPLIANLYNDNLITLDDGDRFIQVTWPTSQLFNQYYGVFDHLYLLGYWIFNTQFGNNNAGISYRSGQKVAQHILDTLVQ</sequence>
<evidence type="ECO:0000313" key="2">
    <source>
        <dbReference type="EMBL" id="SMC30751.1"/>
    </source>
</evidence>
<dbReference type="PANTHER" id="PTHR40254">
    <property type="entry name" value="BLR0577 PROTEIN"/>
    <property type="match status" value="1"/>
</dbReference>
<dbReference type="STRING" id="371602.SAMN04487984_0268"/>
<dbReference type="OrthoDB" id="2211465at2"/>
<dbReference type="AlphaFoldDB" id="A0A1W1Y4J5"/>
<evidence type="ECO:0000259" key="1">
    <source>
        <dbReference type="Pfam" id="PF13454"/>
    </source>
</evidence>
<dbReference type="PANTHER" id="PTHR40254:SF1">
    <property type="entry name" value="BLR0577 PROTEIN"/>
    <property type="match status" value="1"/>
</dbReference>
<dbReference type="InterPro" id="IPR052189">
    <property type="entry name" value="L-asp_N-monooxygenase_NS-form"/>
</dbReference>
<gene>
    <name evidence="2" type="ORF">SAMN04487984_0268</name>
</gene>
<dbReference type="EMBL" id="FWXK01000001">
    <property type="protein sequence ID" value="SMC30751.1"/>
    <property type="molecule type" value="Genomic_DNA"/>
</dbReference>
<reference evidence="3" key="1">
    <citation type="submission" date="2017-04" db="EMBL/GenBank/DDBJ databases">
        <authorList>
            <person name="Varghese N."/>
            <person name="Submissions S."/>
        </authorList>
    </citation>
    <scope>NUCLEOTIDE SEQUENCE [LARGE SCALE GENOMIC DNA]</scope>
    <source>
        <strain evidence="3">DSM 21500</strain>
    </source>
</reference>
<organism evidence="2 3">
    <name type="scientific">Aerococcus suis</name>
    <dbReference type="NCBI Taxonomy" id="371602"/>
    <lineage>
        <taxon>Bacteria</taxon>
        <taxon>Bacillati</taxon>
        <taxon>Bacillota</taxon>
        <taxon>Bacilli</taxon>
        <taxon>Lactobacillales</taxon>
        <taxon>Aerococcaceae</taxon>
        <taxon>Aerococcus</taxon>
    </lineage>
</organism>
<dbReference type="SUPFAM" id="SSF51905">
    <property type="entry name" value="FAD/NAD(P)-binding domain"/>
    <property type="match status" value="1"/>
</dbReference>
<dbReference type="Proteomes" id="UP000243884">
    <property type="component" value="Unassembled WGS sequence"/>
</dbReference>
<name>A0A1W1Y4J5_9LACT</name>
<proteinExistence type="predicted"/>